<evidence type="ECO:0000313" key="1">
    <source>
        <dbReference type="EMBL" id="OGK25578.1"/>
    </source>
</evidence>
<dbReference type="EMBL" id="MFZO01000006">
    <property type="protein sequence ID" value="OGK25578.1"/>
    <property type="molecule type" value="Genomic_DNA"/>
</dbReference>
<gene>
    <name evidence="1" type="ORF">A3C25_01110</name>
</gene>
<dbReference type="Proteomes" id="UP000177913">
    <property type="component" value="Unassembled WGS sequence"/>
</dbReference>
<organism evidence="1 2">
    <name type="scientific">Candidatus Roizmanbacteria bacterium RIFCSPHIGHO2_02_FULL_38_11</name>
    <dbReference type="NCBI Taxonomy" id="1802039"/>
    <lineage>
        <taxon>Bacteria</taxon>
        <taxon>Candidatus Roizmaniibacteriota</taxon>
    </lineage>
</organism>
<proteinExistence type="predicted"/>
<name>A0A1F7H3B6_9BACT</name>
<dbReference type="AlphaFoldDB" id="A0A1F7H3B6"/>
<protein>
    <submittedName>
        <fullName evidence="1">Uncharacterized protein</fullName>
    </submittedName>
</protein>
<sequence>MRSKKEKRRLPGILTKDREIARNKDIDREKKLTAREIIEEFIRALISILVNKRLNIVKLDPLVL</sequence>
<evidence type="ECO:0000313" key="2">
    <source>
        <dbReference type="Proteomes" id="UP000177913"/>
    </source>
</evidence>
<accession>A0A1F7H3B6</accession>
<comment type="caution">
    <text evidence="1">The sequence shown here is derived from an EMBL/GenBank/DDBJ whole genome shotgun (WGS) entry which is preliminary data.</text>
</comment>
<reference evidence="1 2" key="1">
    <citation type="journal article" date="2016" name="Nat. Commun.">
        <title>Thousands of microbial genomes shed light on interconnected biogeochemical processes in an aquifer system.</title>
        <authorList>
            <person name="Anantharaman K."/>
            <person name="Brown C.T."/>
            <person name="Hug L.A."/>
            <person name="Sharon I."/>
            <person name="Castelle C.J."/>
            <person name="Probst A.J."/>
            <person name="Thomas B.C."/>
            <person name="Singh A."/>
            <person name="Wilkins M.J."/>
            <person name="Karaoz U."/>
            <person name="Brodie E.L."/>
            <person name="Williams K.H."/>
            <person name="Hubbard S.S."/>
            <person name="Banfield J.F."/>
        </authorList>
    </citation>
    <scope>NUCLEOTIDE SEQUENCE [LARGE SCALE GENOMIC DNA]</scope>
</reference>